<protein>
    <submittedName>
        <fullName evidence="4">Amino acid amidase</fullName>
    </submittedName>
</protein>
<evidence type="ECO:0000256" key="1">
    <source>
        <dbReference type="ARBA" id="ARBA00010088"/>
    </source>
</evidence>
<dbReference type="SUPFAM" id="SSF53474">
    <property type="entry name" value="alpha/beta-Hydrolases"/>
    <property type="match status" value="1"/>
</dbReference>
<keyword evidence="2" id="KW-0378">Hydrolase</keyword>
<dbReference type="PRINTS" id="PR00111">
    <property type="entry name" value="ABHYDROLASE"/>
</dbReference>
<evidence type="ECO:0000256" key="2">
    <source>
        <dbReference type="ARBA" id="ARBA00022801"/>
    </source>
</evidence>
<comment type="caution">
    <text evidence="4">The sequence shown here is derived from an EMBL/GenBank/DDBJ whole genome shotgun (WGS) entry which is preliminary data.</text>
</comment>
<accession>A0A8J3GVR9</accession>
<dbReference type="RefSeq" id="WP_189678984.1">
    <property type="nucleotide sequence ID" value="NZ_BNCJ01000002.1"/>
</dbReference>
<comment type="similarity">
    <text evidence="1">Belongs to the peptidase S33 family.</text>
</comment>
<dbReference type="PRINTS" id="PR00793">
    <property type="entry name" value="PROAMNOPTASE"/>
</dbReference>
<evidence type="ECO:0000259" key="3">
    <source>
        <dbReference type="Pfam" id="PF00561"/>
    </source>
</evidence>
<dbReference type="InterPro" id="IPR050228">
    <property type="entry name" value="Carboxylesterase_BioH"/>
</dbReference>
<dbReference type="InterPro" id="IPR002410">
    <property type="entry name" value="Peptidase_S33"/>
</dbReference>
<dbReference type="InterPro" id="IPR000073">
    <property type="entry name" value="AB_hydrolase_1"/>
</dbReference>
<feature type="domain" description="AB hydrolase-1" evidence="3">
    <location>
        <begin position="30"/>
        <end position="263"/>
    </location>
</feature>
<evidence type="ECO:0000313" key="4">
    <source>
        <dbReference type="EMBL" id="GHF40762.1"/>
    </source>
</evidence>
<sequence length="285" mass="31022">MRIEVNGVRLFVDIEGAGLVAEGPVMREKPVLIVLHGGPGLDHAIYKPAFSQLTDVAQVVYLDHRGNGRSEDGDPALWTLDQWGDDIDALCGVLGIARPIVYGASFGGMVAQAYATRHPEKVGALILAHTAAKVDFETMFATFARLGGPVAEAAARAYWTGPTPERRLAYRDACVPLYSLKPVDPDFWRRTIVKDPVALHFNSADRELGQMDFRAALGRVTCPALVLSGRQDPVMPWQFADTIAASLTAADVRAHCFEDAAHIPDLDVPEAFFALLRDFIKGVSR</sequence>
<dbReference type="Pfam" id="PF00561">
    <property type="entry name" value="Abhydrolase_1"/>
    <property type="match status" value="1"/>
</dbReference>
<dbReference type="Gene3D" id="3.40.50.1820">
    <property type="entry name" value="alpha/beta hydrolase"/>
    <property type="match status" value="1"/>
</dbReference>
<dbReference type="Proteomes" id="UP000626220">
    <property type="component" value="Unassembled WGS sequence"/>
</dbReference>
<name>A0A8J3GVR9_9RHOB</name>
<dbReference type="PANTHER" id="PTHR43194:SF2">
    <property type="entry name" value="PEROXISOMAL MEMBRANE PROTEIN LPX1"/>
    <property type="match status" value="1"/>
</dbReference>
<proteinExistence type="inferred from homology"/>
<reference evidence="4" key="2">
    <citation type="submission" date="2020-09" db="EMBL/GenBank/DDBJ databases">
        <authorList>
            <person name="Sun Q."/>
            <person name="Kim S."/>
        </authorList>
    </citation>
    <scope>NUCLEOTIDE SEQUENCE</scope>
    <source>
        <strain evidence="4">KCTC 42650</strain>
    </source>
</reference>
<dbReference type="EMBL" id="BNCJ01000002">
    <property type="protein sequence ID" value="GHF40762.1"/>
    <property type="molecule type" value="Genomic_DNA"/>
</dbReference>
<reference evidence="4" key="1">
    <citation type="journal article" date="2014" name="Int. J. Syst. Evol. Microbiol.">
        <title>Complete genome sequence of Corynebacterium casei LMG S-19264T (=DSM 44701T), isolated from a smear-ripened cheese.</title>
        <authorList>
            <consortium name="US DOE Joint Genome Institute (JGI-PGF)"/>
            <person name="Walter F."/>
            <person name="Albersmeier A."/>
            <person name="Kalinowski J."/>
            <person name="Ruckert C."/>
        </authorList>
    </citation>
    <scope>NUCLEOTIDE SEQUENCE</scope>
    <source>
        <strain evidence="4">KCTC 42650</strain>
    </source>
</reference>
<dbReference type="GO" id="GO:0008233">
    <property type="term" value="F:peptidase activity"/>
    <property type="evidence" value="ECO:0007669"/>
    <property type="project" value="InterPro"/>
</dbReference>
<gene>
    <name evidence="4" type="ORF">GCM10017056_10450</name>
</gene>
<dbReference type="PANTHER" id="PTHR43194">
    <property type="entry name" value="HYDROLASE ALPHA/BETA FOLD FAMILY"/>
    <property type="match status" value="1"/>
</dbReference>
<keyword evidence="5" id="KW-1185">Reference proteome</keyword>
<dbReference type="AlphaFoldDB" id="A0A8J3GVR9"/>
<dbReference type="GO" id="GO:0006508">
    <property type="term" value="P:proteolysis"/>
    <property type="evidence" value="ECO:0007669"/>
    <property type="project" value="InterPro"/>
</dbReference>
<organism evidence="4 5">
    <name type="scientific">Seohaeicola zhoushanensis</name>
    <dbReference type="NCBI Taxonomy" id="1569283"/>
    <lineage>
        <taxon>Bacteria</taxon>
        <taxon>Pseudomonadati</taxon>
        <taxon>Pseudomonadota</taxon>
        <taxon>Alphaproteobacteria</taxon>
        <taxon>Rhodobacterales</taxon>
        <taxon>Roseobacteraceae</taxon>
        <taxon>Seohaeicola</taxon>
    </lineage>
</organism>
<evidence type="ECO:0000313" key="5">
    <source>
        <dbReference type="Proteomes" id="UP000626220"/>
    </source>
</evidence>
<dbReference type="InterPro" id="IPR029058">
    <property type="entry name" value="AB_hydrolase_fold"/>
</dbReference>